<feature type="transmembrane region" description="Helical" evidence="6">
    <location>
        <begin position="189"/>
        <end position="211"/>
    </location>
</feature>
<dbReference type="CDD" id="cd17341">
    <property type="entry name" value="MFS_NRT2_like"/>
    <property type="match status" value="1"/>
</dbReference>
<evidence type="ECO:0000256" key="3">
    <source>
        <dbReference type="ARBA" id="ARBA00022692"/>
    </source>
</evidence>
<dbReference type="GO" id="GO:0015112">
    <property type="term" value="F:nitrate transmembrane transporter activity"/>
    <property type="evidence" value="ECO:0007669"/>
    <property type="project" value="InterPro"/>
</dbReference>
<dbReference type="PANTHER" id="PTHR23515">
    <property type="entry name" value="HIGH-AFFINITY NITRATE TRANSPORTER 2.3"/>
    <property type="match status" value="1"/>
</dbReference>
<dbReference type="EMBL" id="LQOJ01000048">
    <property type="protein sequence ID" value="ORV00951.1"/>
    <property type="molecule type" value="Genomic_DNA"/>
</dbReference>
<sequence>MTRSHTITDWDPEDRVQWAGGGERIAKRNLLWSVVAEHVGFSVWSLWSVMVLFMPESVYGISAADKFLIAATATLVGACLRLPYTLATARFGGRNWTIFSAFVLAVPVLATIVILANPGQPLWVYLACAALTGFGGGNFASSMTNINAFFPQRLKGWALGLNAGGGNIGVPVVQLVGLLVIATAGNRQPHWVCAVYLVLLAVAGIGAALFMDNLRVPTVDMTAMRAALRHRHTWIVSLLYIGTFGSFIGFSFAFGQVMAASYRAAGQSAADAALHAAQIAFLGPLLGSIARVYGGRLADRFDERCSSARKRPVAAGTDRFDERCTSATKRPVAAGTDRFDERCSSARKRPVAAGTDRFDGGGAVTMYAFVGMIGGAGVLIATDLLSPTGVPSGPALAGYVAGFVLLFLLSGIGNGSVYKMIPSIFEAAARGLNADEATRTHYSRAMSGAVIGIAGAVGGLGGVGINLMLRASYQATGGATIAFCVFGLCYALAAALTWRVYVRVPAPATSAMPIPARHDTLVGVLTVDRLPARGTS</sequence>
<comment type="similarity">
    <text evidence="2">Belongs to the major facilitator superfamily. Nitrate/nitrite porter (TC 2.A.1.8) family.</text>
</comment>
<feature type="transmembrane region" description="Helical" evidence="6">
    <location>
        <begin position="96"/>
        <end position="116"/>
    </location>
</feature>
<gene>
    <name evidence="7" type="ORF">AWC04_14855</name>
</gene>
<evidence type="ECO:0000256" key="5">
    <source>
        <dbReference type="ARBA" id="ARBA00023136"/>
    </source>
</evidence>
<proteinExistence type="inferred from homology"/>
<feature type="transmembrane region" description="Helical" evidence="6">
    <location>
        <begin position="161"/>
        <end position="183"/>
    </location>
</feature>
<dbReference type="AlphaFoldDB" id="A0A1X1R880"/>
<comment type="caution">
    <text evidence="7">The sequence shown here is derived from an EMBL/GenBank/DDBJ whole genome shotgun (WGS) entry which is preliminary data.</text>
</comment>
<dbReference type="RefSeq" id="WP_234810609.1">
    <property type="nucleotide sequence ID" value="NZ_LQOJ01000048.1"/>
</dbReference>
<dbReference type="Proteomes" id="UP000193484">
    <property type="component" value="Unassembled WGS sequence"/>
</dbReference>
<dbReference type="STRING" id="1793.AWC04_14855"/>
<feature type="transmembrane region" description="Helical" evidence="6">
    <location>
        <begin position="67"/>
        <end position="84"/>
    </location>
</feature>
<dbReference type="Pfam" id="PF07690">
    <property type="entry name" value="MFS_1"/>
    <property type="match status" value="1"/>
</dbReference>
<dbReference type="GO" id="GO:0016020">
    <property type="term" value="C:membrane"/>
    <property type="evidence" value="ECO:0007669"/>
    <property type="project" value="UniProtKB-SubCell"/>
</dbReference>
<feature type="transmembrane region" description="Helical" evidence="6">
    <location>
        <begin position="232"/>
        <end position="254"/>
    </location>
</feature>
<evidence type="ECO:0000313" key="7">
    <source>
        <dbReference type="EMBL" id="ORV00951.1"/>
    </source>
</evidence>
<reference evidence="7 8" key="1">
    <citation type="submission" date="2016-01" db="EMBL/GenBank/DDBJ databases">
        <title>The new phylogeny of the genus Mycobacterium.</title>
        <authorList>
            <person name="Tarcisio F."/>
            <person name="Conor M."/>
            <person name="Antonella G."/>
            <person name="Elisabetta G."/>
            <person name="Giulia F.S."/>
            <person name="Sara T."/>
            <person name="Anna F."/>
            <person name="Clotilde B."/>
            <person name="Roberto B."/>
            <person name="Veronica D.S."/>
            <person name="Fabio R."/>
            <person name="Monica P."/>
            <person name="Olivier J."/>
            <person name="Enrico T."/>
            <person name="Nicola S."/>
        </authorList>
    </citation>
    <scope>NUCLEOTIDE SEQUENCE [LARGE SCALE GENOMIC DNA]</scope>
    <source>
        <strain evidence="7 8">DSM 44179</strain>
    </source>
</reference>
<feature type="transmembrane region" description="Helical" evidence="6">
    <location>
        <begin position="274"/>
        <end position="294"/>
    </location>
</feature>
<evidence type="ECO:0000256" key="4">
    <source>
        <dbReference type="ARBA" id="ARBA00022989"/>
    </source>
</evidence>
<keyword evidence="3 6" id="KW-0812">Transmembrane</keyword>
<evidence type="ECO:0000256" key="6">
    <source>
        <dbReference type="SAM" id="Phobius"/>
    </source>
</evidence>
<comment type="subcellular location">
    <subcellularLocation>
        <location evidence="1">Membrane</location>
        <topology evidence="1">Multi-pass membrane protein</topology>
    </subcellularLocation>
</comment>
<keyword evidence="8" id="KW-1185">Reference proteome</keyword>
<name>A0A1X1R880_MYCFA</name>
<accession>A0A1X1R880</accession>
<dbReference type="InterPro" id="IPR036259">
    <property type="entry name" value="MFS_trans_sf"/>
</dbReference>
<feature type="transmembrane region" description="Helical" evidence="6">
    <location>
        <begin position="364"/>
        <end position="384"/>
    </location>
</feature>
<dbReference type="Gene3D" id="1.20.1250.20">
    <property type="entry name" value="MFS general substrate transporter like domains"/>
    <property type="match status" value="2"/>
</dbReference>
<feature type="transmembrane region" description="Helical" evidence="6">
    <location>
        <begin position="449"/>
        <end position="469"/>
    </location>
</feature>
<feature type="transmembrane region" description="Helical" evidence="6">
    <location>
        <begin position="396"/>
        <end position="417"/>
    </location>
</feature>
<feature type="transmembrane region" description="Helical" evidence="6">
    <location>
        <begin position="475"/>
        <end position="498"/>
    </location>
</feature>
<protein>
    <submittedName>
        <fullName evidence="7">MFS transporter</fullName>
    </submittedName>
</protein>
<dbReference type="SUPFAM" id="SSF103473">
    <property type="entry name" value="MFS general substrate transporter"/>
    <property type="match status" value="2"/>
</dbReference>
<dbReference type="InterPro" id="IPR044772">
    <property type="entry name" value="NO3_transporter"/>
</dbReference>
<evidence type="ECO:0000256" key="2">
    <source>
        <dbReference type="ARBA" id="ARBA00008432"/>
    </source>
</evidence>
<organism evidence="7 8">
    <name type="scientific">Mycolicibacterium fallax</name>
    <name type="common">Mycobacterium fallax</name>
    <dbReference type="NCBI Taxonomy" id="1793"/>
    <lineage>
        <taxon>Bacteria</taxon>
        <taxon>Bacillati</taxon>
        <taxon>Actinomycetota</taxon>
        <taxon>Actinomycetes</taxon>
        <taxon>Mycobacteriales</taxon>
        <taxon>Mycobacteriaceae</taxon>
        <taxon>Mycolicibacterium</taxon>
    </lineage>
</organism>
<keyword evidence="4 6" id="KW-1133">Transmembrane helix</keyword>
<keyword evidence="5 6" id="KW-0472">Membrane</keyword>
<feature type="transmembrane region" description="Helical" evidence="6">
    <location>
        <begin position="122"/>
        <end position="140"/>
    </location>
</feature>
<dbReference type="InterPro" id="IPR011701">
    <property type="entry name" value="MFS"/>
</dbReference>
<evidence type="ECO:0000313" key="8">
    <source>
        <dbReference type="Proteomes" id="UP000193484"/>
    </source>
</evidence>
<evidence type="ECO:0000256" key="1">
    <source>
        <dbReference type="ARBA" id="ARBA00004141"/>
    </source>
</evidence>
<feature type="transmembrane region" description="Helical" evidence="6">
    <location>
        <begin position="30"/>
        <end position="55"/>
    </location>
</feature>